<gene>
    <name evidence="2" type="ORF">SEMRO_146_G067550.1</name>
</gene>
<proteinExistence type="predicted"/>
<evidence type="ECO:0000256" key="1">
    <source>
        <dbReference type="SAM" id="MobiDB-lite"/>
    </source>
</evidence>
<evidence type="ECO:0000313" key="3">
    <source>
        <dbReference type="Proteomes" id="UP001153069"/>
    </source>
</evidence>
<evidence type="ECO:0000313" key="2">
    <source>
        <dbReference type="EMBL" id="CAB9502784.1"/>
    </source>
</evidence>
<dbReference type="Proteomes" id="UP001153069">
    <property type="component" value="Unassembled WGS sequence"/>
</dbReference>
<dbReference type="EMBL" id="CAICTM010000145">
    <property type="protein sequence ID" value="CAB9502784.1"/>
    <property type="molecule type" value="Genomic_DNA"/>
</dbReference>
<keyword evidence="3" id="KW-1185">Reference proteome</keyword>
<sequence length="169" mass="18725">MKTITGSPLAVARASLVALLFCSVFRFADGWNLLPANLPVHKQSTTAKLENRGNNYEDPSVNRRRVILHKGIQGSAAVLATGLVLVGAPSPCQAQEEISTGSNEDDPEEENRKREETLKRLQERRQLMQASRSSNNRQSYLDLSRQRAALYNTTYQGVTCPQNSIIPCI</sequence>
<organism evidence="2 3">
    <name type="scientific">Seminavis robusta</name>
    <dbReference type="NCBI Taxonomy" id="568900"/>
    <lineage>
        <taxon>Eukaryota</taxon>
        <taxon>Sar</taxon>
        <taxon>Stramenopiles</taxon>
        <taxon>Ochrophyta</taxon>
        <taxon>Bacillariophyta</taxon>
        <taxon>Bacillariophyceae</taxon>
        <taxon>Bacillariophycidae</taxon>
        <taxon>Naviculales</taxon>
        <taxon>Naviculaceae</taxon>
        <taxon>Seminavis</taxon>
    </lineage>
</organism>
<comment type="caution">
    <text evidence="2">The sequence shown here is derived from an EMBL/GenBank/DDBJ whole genome shotgun (WGS) entry which is preliminary data.</text>
</comment>
<name>A0A9N8DL84_9STRA</name>
<accession>A0A9N8DL84</accession>
<reference evidence="2" key="1">
    <citation type="submission" date="2020-06" db="EMBL/GenBank/DDBJ databases">
        <authorList>
            <consortium name="Plant Systems Biology data submission"/>
        </authorList>
    </citation>
    <scope>NUCLEOTIDE SEQUENCE</scope>
    <source>
        <strain evidence="2">D6</strain>
    </source>
</reference>
<protein>
    <submittedName>
        <fullName evidence="2">Uncharacterized protein</fullName>
    </submittedName>
</protein>
<dbReference type="OrthoDB" id="44081at2759"/>
<feature type="region of interest" description="Disordered" evidence="1">
    <location>
        <begin position="94"/>
        <end position="114"/>
    </location>
</feature>
<dbReference type="AlphaFoldDB" id="A0A9N8DL84"/>